<comment type="cofactor">
    <cofactor evidence="1">
        <name>Mg(2+)</name>
        <dbReference type="ChEBI" id="CHEBI:18420"/>
    </cofactor>
</comment>
<dbReference type="Gene3D" id="3.30.460.10">
    <property type="entry name" value="Beta Polymerase, domain 2"/>
    <property type="match status" value="1"/>
</dbReference>
<dbReference type="InterPro" id="IPR050264">
    <property type="entry name" value="Bact_CCA-adding_enz_type3_sf"/>
</dbReference>
<dbReference type="EMBL" id="BAQB01000005">
    <property type="protein sequence ID" value="GBR45122.1"/>
    <property type="molecule type" value="Genomic_DNA"/>
</dbReference>
<evidence type="ECO:0000256" key="4">
    <source>
        <dbReference type="ARBA" id="ARBA00022695"/>
    </source>
</evidence>
<evidence type="ECO:0000256" key="6">
    <source>
        <dbReference type="ARBA" id="ARBA00022741"/>
    </source>
</evidence>
<dbReference type="InterPro" id="IPR043519">
    <property type="entry name" value="NT_sf"/>
</dbReference>
<evidence type="ECO:0000259" key="10">
    <source>
        <dbReference type="Pfam" id="PF12627"/>
    </source>
</evidence>
<dbReference type="RefSeq" id="WP_068169826.1">
    <property type="nucleotide sequence ID" value="NZ_BAQB01000005.1"/>
</dbReference>
<evidence type="ECO:0000256" key="8">
    <source>
        <dbReference type="RuleBase" id="RU003953"/>
    </source>
</evidence>
<evidence type="ECO:0000313" key="11">
    <source>
        <dbReference type="EMBL" id="GBR45122.1"/>
    </source>
</evidence>
<accession>A0ABQ0QHM4</accession>
<evidence type="ECO:0000256" key="3">
    <source>
        <dbReference type="ARBA" id="ARBA00022694"/>
    </source>
</evidence>
<evidence type="ECO:0000313" key="12">
    <source>
        <dbReference type="Proteomes" id="UP001062443"/>
    </source>
</evidence>
<evidence type="ECO:0000256" key="7">
    <source>
        <dbReference type="ARBA" id="ARBA00022842"/>
    </source>
</evidence>
<feature type="domain" description="tRNA nucleotidyltransferase/poly(A) polymerase RNA and SrmB- binding" evidence="10">
    <location>
        <begin position="191"/>
        <end position="237"/>
    </location>
</feature>
<sequence>MTTKREAAGLLSALPQDTGRDGLARIWSVLPEARLVGGCVRDLLCGRALHDFDLAAPEAPDVVLRILKQAGIRVVPTGLEHGTVTAVVSRVPYEITTLRRDAQTDGRHAVVEWTSDWAEDAARRDFTINAMSLDQHDCLHDYFGGQEDLTAGRVRFVGDAGQRIEEDALRALRFFRFEARYGAGVPDHAALTAITERASLVASLSVERVASELLRIMAGPEVVRIIRLMHEAGVWAQCGPAEGAGFDVLTGVTCLEGLLRSGAPAQALLRLRALCGEWSEVLARHLKLSNAEKEHLKLLGESSPDLLPTMDDDAVRRARFVQDMTVLLERSWLLQAQCLGSVSAEWDGLRKRLADMPQPVFPLSGRDAREAGIEPGPSMGVWLRTGQAWWLEQGCRPDRDACLVYLRTKA</sequence>
<dbReference type="InterPro" id="IPR032828">
    <property type="entry name" value="PolyA_RNA-bd"/>
</dbReference>
<feature type="domain" description="Poly A polymerase head" evidence="9">
    <location>
        <begin position="33"/>
        <end position="155"/>
    </location>
</feature>
<evidence type="ECO:0000256" key="2">
    <source>
        <dbReference type="ARBA" id="ARBA00022679"/>
    </source>
</evidence>
<dbReference type="SUPFAM" id="SSF81891">
    <property type="entry name" value="Poly A polymerase C-terminal region-like"/>
    <property type="match status" value="1"/>
</dbReference>
<comment type="caution">
    <text evidence="11">The sequence shown here is derived from an EMBL/GenBank/DDBJ whole genome shotgun (WGS) entry which is preliminary data.</text>
</comment>
<keyword evidence="12" id="KW-1185">Reference proteome</keyword>
<name>A0ABQ0QHM4_9PROT</name>
<dbReference type="Pfam" id="PF01743">
    <property type="entry name" value="PolyA_pol"/>
    <property type="match status" value="1"/>
</dbReference>
<dbReference type="Proteomes" id="UP001062443">
    <property type="component" value="Unassembled WGS sequence"/>
</dbReference>
<keyword evidence="3" id="KW-0819">tRNA processing</keyword>
<keyword evidence="6" id="KW-0547">Nucleotide-binding</keyword>
<evidence type="ECO:0000256" key="1">
    <source>
        <dbReference type="ARBA" id="ARBA00001946"/>
    </source>
</evidence>
<dbReference type="GO" id="GO:0016779">
    <property type="term" value="F:nucleotidyltransferase activity"/>
    <property type="evidence" value="ECO:0007669"/>
    <property type="project" value="UniProtKB-KW"/>
</dbReference>
<evidence type="ECO:0000259" key="9">
    <source>
        <dbReference type="Pfam" id="PF01743"/>
    </source>
</evidence>
<dbReference type="Pfam" id="PF12627">
    <property type="entry name" value="PolyA_pol_RNAbd"/>
    <property type="match status" value="1"/>
</dbReference>
<comment type="similarity">
    <text evidence="8">Belongs to the tRNA nucleotidyltransferase/poly(A) polymerase family.</text>
</comment>
<protein>
    <submittedName>
        <fullName evidence="11">Polynucleotide adenylyltransferase</fullName>
    </submittedName>
</protein>
<dbReference type="PANTHER" id="PTHR46173">
    <property type="entry name" value="CCA TRNA NUCLEOTIDYLTRANSFERASE 1, MITOCHONDRIAL"/>
    <property type="match status" value="1"/>
</dbReference>
<keyword evidence="8" id="KW-0694">RNA-binding</keyword>
<dbReference type="CDD" id="cd05398">
    <property type="entry name" value="NT_ClassII-CCAase"/>
    <property type="match status" value="1"/>
</dbReference>
<dbReference type="PANTHER" id="PTHR46173:SF1">
    <property type="entry name" value="CCA TRNA NUCLEOTIDYLTRANSFERASE 1, MITOCHONDRIAL"/>
    <property type="match status" value="1"/>
</dbReference>
<keyword evidence="4 11" id="KW-0548">Nucleotidyltransferase</keyword>
<dbReference type="Gene3D" id="1.10.3090.10">
    <property type="entry name" value="cca-adding enzyme, domain 2"/>
    <property type="match status" value="1"/>
</dbReference>
<keyword evidence="2 8" id="KW-0808">Transferase</keyword>
<dbReference type="SUPFAM" id="SSF81301">
    <property type="entry name" value="Nucleotidyltransferase"/>
    <property type="match status" value="1"/>
</dbReference>
<evidence type="ECO:0000256" key="5">
    <source>
        <dbReference type="ARBA" id="ARBA00022723"/>
    </source>
</evidence>
<proteinExistence type="inferred from homology"/>
<gene>
    <name evidence="11" type="ORF">AA106556_0659</name>
</gene>
<dbReference type="InterPro" id="IPR002646">
    <property type="entry name" value="PolA_pol_head_dom"/>
</dbReference>
<keyword evidence="5" id="KW-0479">Metal-binding</keyword>
<reference evidence="11" key="1">
    <citation type="submission" date="2013-04" db="EMBL/GenBank/DDBJ databases">
        <title>The genome sequencing project of 58 acetic acid bacteria.</title>
        <authorList>
            <person name="Okamoto-Kainuma A."/>
            <person name="Ishikawa M."/>
            <person name="Umino S."/>
            <person name="Koizumi Y."/>
            <person name="Shiwa Y."/>
            <person name="Yoshikawa H."/>
            <person name="Matsutani M."/>
            <person name="Matsushita K."/>
        </authorList>
    </citation>
    <scope>NUCLEOTIDE SEQUENCE</scope>
    <source>
        <strain evidence="11">NBRC 106556</strain>
    </source>
</reference>
<organism evidence="11 12">
    <name type="scientific">Neokomagataea tanensis NBRC 106556</name>
    <dbReference type="NCBI Taxonomy" id="1223519"/>
    <lineage>
        <taxon>Bacteria</taxon>
        <taxon>Pseudomonadati</taxon>
        <taxon>Pseudomonadota</taxon>
        <taxon>Alphaproteobacteria</taxon>
        <taxon>Acetobacterales</taxon>
        <taxon>Acetobacteraceae</taxon>
        <taxon>Neokomagataea</taxon>
    </lineage>
</organism>
<keyword evidence="7" id="KW-0460">Magnesium</keyword>